<protein>
    <submittedName>
        <fullName evidence="3">Uncharacterized protein</fullName>
    </submittedName>
</protein>
<dbReference type="AlphaFoldDB" id="A0AAV9XCX6"/>
<name>A0AAV9XCX6_9PEZI</name>
<keyword evidence="4" id="KW-1185">Reference proteome</keyword>
<evidence type="ECO:0000256" key="1">
    <source>
        <dbReference type="SAM" id="MobiDB-lite"/>
    </source>
</evidence>
<organism evidence="3 4">
    <name type="scientific">Orbilia ellipsospora</name>
    <dbReference type="NCBI Taxonomy" id="2528407"/>
    <lineage>
        <taxon>Eukaryota</taxon>
        <taxon>Fungi</taxon>
        <taxon>Dikarya</taxon>
        <taxon>Ascomycota</taxon>
        <taxon>Pezizomycotina</taxon>
        <taxon>Orbiliomycetes</taxon>
        <taxon>Orbiliales</taxon>
        <taxon>Orbiliaceae</taxon>
        <taxon>Orbilia</taxon>
    </lineage>
</organism>
<sequence>MRSVLLIAIAGQAILSAGVPLGATLDAHFDAPLTYLDAKKAADDFVEILPDPPKGAVEDIKKTTFAILPNTIPGTKKRDTLDTNLLQDPSTAALSGSTDSGTLGSIADTRKPDPQSGFATGPLDGVLGTPEMVPNAQVLGDLVDNGQAVTPRDLLATGNKDIVSKLGVVNTATDAAKGTVDAAKDTTKRDTSNLNRRKLLGIPGMGAGMPNPTDMLKVGVVKSSLPGMPPMPGMPHIPGLTRKGRGDKNLRRSLLRRGGIEDGLDRGVGLTQDFVKETQEGVTKGQEAVGKVSDGTGLLLGGRPTQ</sequence>
<feature type="signal peptide" evidence="2">
    <location>
        <begin position="1"/>
        <end position="18"/>
    </location>
</feature>
<comment type="caution">
    <text evidence="3">The sequence shown here is derived from an EMBL/GenBank/DDBJ whole genome shotgun (WGS) entry which is preliminary data.</text>
</comment>
<dbReference type="EMBL" id="JAVHJO010000005">
    <property type="protein sequence ID" value="KAK6539949.1"/>
    <property type="molecule type" value="Genomic_DNA"/>
</dbReference>
<keyword evidence="2" id="KW-0732">Signal</keyword>
<feature type="region of interest" description="Disordered" evidence="1">
    <location>
        <begin position="89"/>
        <end position="121"/>
    </location>
</feature>
<evidence type="ECO:0000313" key="4">
    <source>
        <dbReference type="Proteomes" id="UP001365542"/>
    </source>
</evidence>
<proteinExistence type="predicted"/>
<evidence type="ECO:0000256" key="2">
    <source>
        <dbReference type="SAM" id="SignalP"/>
    </source>
</evidence>
<evidence type="ECO:0000313" key="3">
    <source>
        <dbReference type="EMBL" id="KAK6539949.1"/>
    </source>
</evidence>
<dbReference type="Proteomes" id="UP001365542">
    <property type="component" value="Unassembled WGS sequence"/>
</dbReference>
<feature type="compositionally biased region" description="Low complexity" evidence="1">
    <location>
        <begin position="94"/>
        <end position="105"/>
    </location>
</feature>
<reference evidence="3 4" key="1">
    <citation type="submission" date="2019-10" db="EMBL/GenBank/DDBJ databases">
        <authorList>
            <person name="Palmer J.M."/>
        </authorList>
    </citation>
    <scope>NUCLEOTIDE SEQUENCE [LARGE SCALE GENOMIC DNA]</scope>
    <source>
        <strain evidence="3 4">TWF694</strain>
    </source>
</reference>
<feature type="chain" id="PRO_5043889080" evidence="2">
    <location>
        <begin position="19"/>
        <end position="306"/>
    </location>
</feature>
<gene>
    <name evidence="3" type="ORF">TWF694_008783</name>
</gene>
<accession>A0AAV9XCX6</accession>